<evidence type="ECO:0000313" key="8">
    <source>
        <dbReference type="Proteomes" id="UP000233293"/>
    </source>
</evidence>
<sequence>MMDRLTLVKRILGLAVLIVALGFPLIVTQPTMVNFAILILMAAQLGVAWNILGGYAGQVSLGHAVFYGIGAYTSSVLAAKFGLSPWLGMLAGGAIASGFALLIGWPCFRLKGHYFAMATLAIAAIVEVLVTNWDYVEGAIGIYLPMTNSGWAGMVFTRSKTPYFYIALGLLLLSLLVSRILQKSYIGYYFRAIKEDPDAARSLGINLARYKLVAIAASAFLTAMGGTLYAQKELFIDPGSVLAGSLSIKIALIAILGGVGTLFGPVVGALVLIAIEEFTRQIFGSTGMGTDMIIYGGIIVIIAMFSPGGIAGLLGEWERAWRARRKLVYTPPGDGI</sequence>
<dbReference type="CDD" id="cd06581">
    <property type="entry name" value="TM_PBP1_LivM_like"/>
    <property type="match status" value="1"/>
</dbReference>
<evidence type="ECO:0000313" key="7">
    <source>
        <dbReference type="EMBL" id="PKU23588.1"/>
    </source>
</evidence>
<dbReference type="PANTHER" id="PTHR30482:SF10">
    <property type="entry name" value="HIGH-AFFINITY BRANCHED-CHAIN AMINO ACID TRANSPORT PROTEIN BRAE"/>
    <property type="match status" value="1"/>
</dbReference>
<dbReference type="RefSeq" id="WP_101251650.1">
    <property type="nucleotide sequence ID" value="NZ_PIUM01000019.1"/>
</dbReference>
<accession>A0A2N3PT53</accession>
<evidence type="ECO:0000256" key="6">
    <source>
        <dbReference type="SAM" id="Phobius"/>
    </source>
</evidence>
<evidence type="ECO:0000256" key="3">
    <source>
        <dbReference type="ARBA" id="ARBA00022692"/>
    </source>
</evidence>
<dbReference type="PANTHER" id="PTHR30482">
    <property type="entry name" value="HIGH-AFFINITY BRANCHED-CHAIN AMINO ACID TRANSPORT SYSTEM PERMEASE"/>
    <property type="match status" value="1"/>
</dbReference>
<feature type="transmembrane region" description="Helical" evidence="6">
    <location>
        <begin position="115"/>
        <end position="133"/>
    </location>
</feature>
<dbReference type="EMBL" id="PIUM01000019">
    <property type="protein sequence ID" value="PKU23588.1"/>
    <property type="molecule type" value="Genomic_DNA"/>
</dbReference>
<comment type="caution">
    <text evidence="7">The sequence shown here is derived from an EMBL/GenBank/DDBJ whole genome shotgun (WGS) entry which is preliminary data.</text>
</comment>
<evidence type="ECO:0000256" key="1">
    <source>
        <dbReference type="ARBA" id="ARBA00004651"/>
    </source>
</evidence>
<dbReference type="OrthoDB" id="9810505at2"/>
<gene>
    <name evidence="7" type="ORF">CWS72_16130</name>
</gene>
<organism evidence="7 8">
    <name type="scientific">Telmatospirillum siberiense</name>
    <dbReference type="NCBI Taxonomy" id="382514"/>
    <lineage>
        <taxon>Bacteria</taxon>
        <taxon>Pseudomonadati</taxon>
        <taxon>Pseudomonadota</taxon>
        <taxon>Alphaproteobacteria</taxon>
        <taxon>Rhodospirillales</taxon>
        <taxon>Rhodospirillaceae</taxon>
        <taxon>Telmatospirillum</taxon>
    </lineage>
</organism>
<dbReference type="GO" id="GO:0005886">
    <property type="term" value="C:plasma membrane"/>
    <property type="evidence" value="ECO:0007669"/>
    <property type="project" value="UniProtKB-SubCell"/>
</dbReference>
<evidence type="ECO:0000256" key="2">
    <source>
        <dbReference type="ARBA" id="ARBA00022475"/>
    </source>
</evidence>
<reference evidence="8" key="1">
    <citation type="submission" date="2017-12" db="EMBL/GenBank/DDBJ databases">
        <title>Draft genome sequence of Telmatospirillum siberiense 26-4b1T, an acidotolerant peatland alphaproteobacterium potentially involved in sulfur cycling.</title>
        <authorList>
            <person name="Hausmann B."/>
            <person name="Pjevac P."/>
            <person name="Schreck K."/>
            <person name="Herbold C.W."/>
            <person name="Daims H."/>
            <person name="Wagner M."/>
            <person name="Pester M."/>
            <person name="Loy A."/>
        </authorList>
    </citation>
    <scope>NUCLEOTIDE SEQUENCE [LARGE SCALE GENOMIC DNA]</scope>
    <source>
        <strain evidence="8">26-4b1</strain>
    </source>
</reference>
<name>A0A2N3PT53_9PROT</name>
<keyword evidence="2" id="KW-1003">Cell membrane</keyword>
<feature type="transmembrane region" description="Helical" evidence="6">
    <location>
        <begin position="7"/>
        <end position="27"/>
    </location>
</feature>
<evidence type="ECO:0000256" key="4">
    <source>
        <dbReference type="ARBA" id="ARBA00022989"/>
    </source>
</evidence>
<keyword evidence="3 6" id="KW-0812">Transmembrane</keyword>
<dbReference type="Pfam" id="PF02653">
    <property type="entry name" value="BPD_transp_2"/>
    <property type="match status" value="1"/>
</dbReference>
<dbReference type="AlphaFoldDB" id="A0A2N3PT53"/>
<dbReference type="InterPro" id="IPR001851">
    <property type="entry name" value="ABC_transp_permease"/>
</dbReference>
<feature type="transmembrane region" description="Helical" evidence="6">
    <location>
        <begin position="89"/>
        <end position="108"/>
    </location>
</feature>
<keyword evidence="4 6" id="KW-1133">Transmembrane helix</keyword>
<keyword evidence="8" id="KW-1185">Reference proteome</keyword>
<dbReference type="Proteomes" id="UP000233293">
    <property type="component" value="Unassembled WGS sequence"/>
</dbReference>
<evidence type="ECO:0000256" key="5">
    <source>
        <dbReference type="ARBA" id="ARBA00023136"/>
    </source>
</evidence>
<feature type="transmembrane region" description="Helical" evidence="6">
    <location>
        <begin position="33"/>
        <end position="52"/>
    </location>
</feature>
<feature type="transmembrane region" description="Helical" evidence="6">
    <location>
        <begin position="250"/>
        <end position="273"/>
    </location>
</feature>
<feature type="transmembrane region" description="Helical" evidence="6">
    <location>
        <begin position="212"/>
        <end position="230"/>
    </location>
</feature>
<feature type="transmembrane region" description="Helical" evidence="6">
    <location>
        <begin position="293"/>
        <end position="315"/>
    </location>
</feature>
<feature type="transmembrane region" description="Helical" evidence="6">
    <location>
        <begin position="163"/>
        <end position="181"/>
    </location>
</feature>
<proteinExistence type="predicted"/>
<protein>
    <submittedName>
        <fullName evidence="7">Branched-chain amino acid ABC transporter permease</fullName>
    </submittedName>
</protein>
<dbReference type="GO" id="GO:0015658">
    <property type="term" value="F:branched-chain amino acid transmembrane transporter activity"/>
    <property type="evidence" value="ECO:0007669"/>
    <property type="project" value="InterPro"/>
</dbReference>
<dbReference type="InterPro" id="IPR043428">
    <property type="entry name" value="LivM-like"/>
</dbReference>
<comment type="subcellular location">
    <subcellularLocation>
        <location evidence="1">Cell membrane</location>
        <topology evidence="1">Multi-pass membrane protein</topology>
    </subcellularLocation>
</comment>
<feature type="transmembrane region" description="Helical" evidence="6">
    <location>
        <begin position="64"/>
        <end position="83"/>
    </location>
</feature>
<keyword evidence="5 6" id="KW-0472">Membrane</keyword>